<dbReference type="Gene3D" id="3.40.50.620">
    <property type="entry name" value="HUPs"/>
    <property type="match status" value="1"/>
</dbReference>
<dbReference type="PRINTS" id="PR01040">
    <property type="entry name" value="TRNASYNTHTYR"/>
</dbReference>
<organism evidence="10 11">
    <name type="scientific">Sporocytophaga myxococcoides</name>
    <dbReference type="NCBI Taxonomy" id="153721"/>
    <lineage>
        <taxon>Bacteria</taxon>
        <taxon>Pseudomonadati</taxon>
        <taxon>Bacteroidota</taxon>
        <taxon>Cytophagia</taxon>
        <taxon>Cytophagales</taxon>
        <taxon>Cytophagaceae</taxon>
        <taxon>Sporocytophaga</taxon>
    </lineage>
</organism>
<evidence type="ECO:0000256" key="7">
    <source>
        <dbReference type="ARBA" id="ARBA00048248"/>
    </source>
</evidence>
<evidence type="ECO:0000256" key="6">
    <source>
        <dbReference type="ARBA" id="ARBA00023146"/>
    </source>
</evidence>
<evidence type="ECO:0000256" key="8">
    <source>
        <dbReference type="NCBIfam" id="TIGR00234"/>
    </source>
</evidence>
<dbReference type="InterPro" id="IPR024088">
    <property type="entry name" value="Tyr-tRNA-ligase_bac-type"/>
</dbReference>
<sequence length="403" mass="45559">MNPILKENVEIIFPENGLDDKLKQAEIQNRKLVVKLGFDPTAPDLHLGHAVVLKKLRQFQDLGHLIVIIIGDFTARIGDPTGKNKSRLPLNEEQIKENAQTYVIQLSKILDINKCSIRYNSEWLDKMNLSNSIQLLSQATVAQMLHRNDFSSRFEKGIPIALHELIYPLLQGYDSVEIMADIEMGGTDQLFNCSVGRQLQEGAGKTEQAVLCMPLLKGTDGSEKMSKSQNNIIGLTDHPNDMFGKIMSIPDALILEYLKLVTDFTDEEKNDNIQQLNNGLNPMVLKKRIGFNVVKQYHGLEEARSALEFFENQFQKKSFEEKTFSKISISTIAVLHSKQEIQLIDLCKIIKQSESNSNLKRLIEAGSVTINGSKIMDMYSIVSLNILPVKIKIGKRNYFQLIQ</sequence>
<dbReference type="STRING" id="153721.MYP_2669"/>
<dbReference type="EC" id="6.1.1.1" evidence="1 8"/>
<keyword evidence="3 9" id="KW-0547">Nucleotide-binding</keyword>
<dbReference type="PANTHER" id="PTHR11766:SF1">
    <property type="entry name" value="TYROSINE--TRNA LIGASE"/>
    <property type="match status" value="1"/>
</dbReference>
<evidence type="ECO:0000256" key="9">
    <source>
        <dbReference type="RuleBase" id="RU363036"/>
    </source>
</evidence>
<dbReference type="GO" id="GO:0005524">
    <property type="term" value="F:ATP binding"/>
    <property type="evidence" value="ECO:0007669"/>
    <property type="project" value="UniProtKB-KW"/>
</dbReference>
<evidence type="ECO:0000256" key="2">
    <source>
        <dbReference type="ARBA" id="ARBA00022598"/>
    </source>
</evidence>
<dbReference type="GO" id="GO:0004831">
    <property type="term" value="F:tyrosine-tRNA ligase activity"/>
    <property type="evidence" value="ECO:0007669"/>
    <property type="project" value="UniProtKB-UniRule"/>
</dbReference>
<evidence type="ECO:0000313" key="10">
    <source>
        <dbReference type="EMBL" id="GAL85440.1"/>
    </source>
</evidence>
<dbReference type="Pfam" id="PF00579">
    <property type="entry name" value="tRNA-synt_1b"/>
    <property type="match status" value="1"/>
</dbReference>
<evidence type="ECO:0000256" key="5">
    <source>
        <dbReference type="ARBA" id="ARBA00022917"/>
    </source>
</evidence>
<dbReference type="InterPro" id="IPR001412">
    <property type="entry name" value="aa-tRNA-synth_I_CS"/>
</dbReference>
<keyword evidence="2 9" id="KW-0436">Ligase</keyword>
<dbReference type="SUPFAM" id="SSF52374">
    <property type="entry name" value="Nucleotidylyl transferase"/>
    <property type="match status" value="1"/>
</dbReference>
<evidence type="ECO:0000256" key="1">
    <source>
        <dbReference type="ARBA" id="ARBA00013160"/>
    </source>
</evidence>
<accession>A0A098LET5</accession>
<dbReference type="Gene3D" id="3.10.290.10">
    <property type="entry name" value="RNA-binding S4 domain"/>
    <property type="match status" value="1"/>
</dbReference>
<gene>
    <name evidence="10" type="ORF">MYP_2669</name>
</gene>
<keyword evidence="11" id="KW-1185">Reference proteome</keyword>
<comment type="caution">
    <text evidence="10">The sequence shown here is derived from an EMBL/GenBank/DDBJ whole genome shotgun (WGS) entry which is preliminary data.</text>
</comment>
<dbReference type="eggNOG" id="COG0162">
    <property type="taxonomic scope" value="Bacteria"/>
</dbReference>
<dbReference type="GO" id="GO:0005829">
    <property type="term" value="C:cytosol"/>
    <property type="evidence" value="ECO:0007669"/>
    <property type="project" value="TreeGrafter"/>
</dbReference>
<keyword evidence="4 9" id="KW-0067">ATP-binding</keyword>
<dbReference type="AlphaFoldDB" id="A0A098LET5"/>
<comment type="catalytic activity">
    <reaction evidence="7">
        <text>tRNA(Tyr) + L-tyrosine + ATP = L-tyrosyl-tRNA(Tyr) + AMP + diphosphate + H(+)</text>
        <dbReference type="Rhea" id="RHEA:10220"/>
        <dbReference type="Rhea" id="RHEA-COMP:9706"/>
        <dbReference type="Rhea" id="RHEA-COMP:9707"/>
        <dbReference type="ChEBI" id="CHEBI:15378"/>
        <dbReference type="ChEBI" id="CHEBI:30616"/>
        <dbReference type="ChEBI" id="CHEBI:33019"/>
        <dbReference type="ChEBI" id="CHEBI:58315"/>
        <dbReference type="ChEBI" id="CHEBI:78442"/>
        <dbReference type="ChEBI" id="CHEBI:78536"/>
        <dbReference type="ChEBI" id="CHEBI:456215"/>
        <dbReference type="EC" id="6.1.1.1"/>
    </reaction>
</comment>
<dbReference type="InterPro" id="IPR036986">
    <property type="entry name" value="S4_RNA-bd_sf"/>
</dbReference>
<dbReference type="PANTHER" id="PTHR11766">
    <property type="entry name" value="TYROSYL-TRNA SYNTHETASE"/>
    <property type="match status" value="1"/>
</dbReference>
<dbReference type="CDD" id="cd00805">
    <property type="entry name" value="TyrRS_core"/>
    <property type="match status" value="1"/>
</dbReference>
<keyword evidence="6 9" id="KW-0030">Aminoacyl-tRNA synthetase</keyword>
<dbReference type="RefSeq" id="WP_045464140.1">
    <property type="nucleotide sequence ID" value="NZ_BBLT01000005.1"/>
</dbReference>
<dbReference type="OrthoDB" id="9804243at2"/>
<dbReference type="NCBIfam" id="TIGR00234">
    <property type="entry name" value="tyrS"/>
    <property type="match status" value="1"/>
</dbReference>
<dbReference type="EMBL" id="BBLT01000005">
    <property type="protein sequence ID" value="GAL85440.1"/>
    <property type="molecule type" value="Genomic_DNA"/>
</dbReference>
<dbReference type="SUPFAM" id="SSF55174">
    <property type="entry name" value="Alpha-L RNA-binding motif"/>
    <property type="match status" value="1"/>
</dbReference>
<protein>
    <recommendedName>
        <fullName evidence="1 8">Tyrosine--tRNA ligase</fullName>
        <ecNumber evidence="1 8">6.1.1.1</ecNumber>
    </recommendedName>
</protein>
<dbReference type="GO" id="GO:0006437">
    <property type="term" value="P:tyrosyl-tRNA aminoacylation"/>
    <property type="evidence" value="ECO:0007669"/>
    <property type="project" value="UniProtKB-UniRule"/>
</dbReference>
<dbReference type="Proteomes" id="UP000030185">
    <property type="component" value="Unassembled WGS sequence"/>
</dbReference>
<dbReference type="InterPro" id="IPR002305">
    <property type="entry name" value="aa-tRNA-synth_Ic"/>
</dbReference>
<reference evidence="10 11" key="1">
    <citation type="submission" date="2014-09" db="EMBL/GenBank/DDBJ databases">
        <title>Sporocytophaga myxococcoides PG-01 genome sequencing.</title>
        <authorList>
            <person name="Liu L."/>
            <person name="Gao P.J."/>
            <person name="Chen G.J."/>
            <person name="Wang L.S."/>
        </authorList>
    </citation>
    <scope>NUCLEOTIDE SEQUENCE [LARGE SCALE GENOMIC DNA]</scope>
    <source>
        <strain evidence="10 11">PG-01</strain>
    </source>
</reference>
<proteinExistence type="inferred from homology"/>
<dbReference type="InterPro" id="IPR014729">
    <property type="entry name" value="Rossmann-like_a/b/a_fold"/>
</dbReference>
<dbReference type="InterPro" id="IPR002307">
    <property type="entry name" value="Tyr-tRNA-ligase"/>
</dbReference>
<name>A0A098LET5_9BACT</name>
<dbReference type="Gene3D" id="1.10.240.10">
    <property type="entry name" value="Tyrosyl-Transfer RNA Synthetase"/>
    <property type="match status" value="1"/>
</dbReference>
<evidence type="ECO:0000256" key="3">
    <source>
        <dbReference type="ARBA" id="ARBA00022741"/>
    </source>
</evidence>
<keyword evidence="5 9" id="KW-0648">Protein biosynthesis</keyword>
<comment type="similarity">
    <text evidence="9">Belongs to the class-I aminoacyl-tRNA synthetase family.</text>
</comment>
<dbReference type="PROSITE" id="PS00178">
    <property type="entry name" value="AA_TRNA_LIGASE_I"/>
    <property type="match status" value="1"/>
</dbReference>
<evidence type="ECO:0000313" key="11">
    <source>
        <dbReference type="Proteomes" id="UP000030185"/>
    </source>
</evidence>
<evidence type="ECO:0000256" key="4">
    <source>
        <dbReference type="ARBA" id="ARBA00022840"/>
    </source>
</evidence>
<dbReference type="GO" id="GO:0003723">
    <property type="term" value="F:RNA binding"/>
    <property type="evidence" value="ECO:0007669"/>
    <property type="project" value="InterPro"/>
</dbReference>